<sequence length="412" mass="46686">MNIIEAKKKDHKARTIIIALLLFFAALLFAAVLFLENTNTRKQQELLKDSIENQLRSITLAARDLTSPELIESYDSEADIHKDEDTFIEFRQELRTLAKNTGADYIYILKYVDGECMFIMDTDEEDESVFIPYEPAAVHEEAFAGKIASGVMNVEDEYGSYNTAAAPIMHNGQIIGIISVDIEDHYIEESINQANQVFIALVAVISVILIAMISLIVFLMYRVNRMQEQLRILAHHDTVTGLPNRQYLLDVLDEKMKHKKSFALIFIDLDNFKTINDTAGHDTGDEVLKMVGKYLDHTKKNVTAFRPSAGHLNIAARVGGDEFIQVVDHIETVEQAKKLATDLLEGFQGSEFAHYREKYGLGMSIGVALYPEHTNNYHILIKYADIAMYHAKHGGKNAYRIYEETMAPKDEK</sequence>
<keyword evidence="1" id="KW-1133">Transmembrane helix</keyword>
<dbReference type="InterPro" id="IPR029787">
    <property type="entry name" value="Nucleotide_cyclase"/>
</dbReference>
<feature type="transmembrane region" description="Helical" evidence="1">
    <location>
        <begin position="16"/>
        <end position="35"/>
    </location>
</feature>
<dbReference type="PROSITE" id="PS50887">
    <property type="entry name" value="GGDEF"/>
    <property type="match status" value="1"/>
</dbReference>
<gene>
    <name evidence="3" type="ORF">NK118_02340</name>
</gene>
<dbReference type="EC" id="2.7.7.65" evidence="3"/>
<evidence type="ECO:0000256" key="1">
    <source>
        <dbReference type="SAM" id="Phobius"/>
    </source>
</evidence>
<keyword evidence="3" id="KW-0808">Transferase</keyword>
<feature type="domain" description="GGDEF" evidence="2">
    <location>
        <begin position="260"/>
        <end position="404"/>
    </location>
</feature>
<accession>A0ABT1EIE4</accession>
<organism evidence="3 4">
    <name type="scientific">Ohessyouella blattaphilus</name>
    <dbReference type="NCBI Taxonomy" id="2949333"/>
    <lineage>
        <taxon>Bacteria</taxon>
        <taxon>Bacillati</taxon>
        <taxon>Bacillota</taxon>
        <taxon>Clostridia</taxon>
        <taxon>Lachnospirales</taxon>
        <taxon>Lachnospiraceae</taxon>
        <taxon>Ohessyouella</taxon>
    </lineage>
</organism>
<keyword evidence="4" id="KW-1185">Reference proteome</keyword>
<dbReference type="InterPro" id="IPR000160">
    <property type="entry name" value="GGDEF_dom"/>
</dbReference>
<feature type="transmembrane region" description="Helical" evidence="1">
    <location>
        <begin position="197"/>
        <end position="221"/>
    </location>
</feature>
<dbReference type="Pfam" id="PF00990">
    <property type="entry name" value="GGDEF"/>
    <property type="match status" value="1"/>
</dbReference>
<keyword evidence="1" id="KW-0472">Membrane</keyword>
<dbReference type="SUPFAM" id="SSF103190">
    <property type="entry name" value="Sensory domain-like"/>
    <property type="match status" value="1"/>
</dbReference>
<protein>
    <submittedName>
        <fullName evidence="3">Diguanylate cyclase</fullName>
        <ecNumber evidence="3">2.7.7.65</ecNumber>
    </submittedName>
</protein>
<evidence type="ECO:0000259" key="2">
    <source>
        <dbReference type="PROSITE" id="PS50887"/>
    </source>
</evidence>
<dbReference type="PANTHER" id="PTHR46663:SF2">
    <property type="entry name" value="GGDEF DOMAIN-CONTAINING PROTEIN"/>
    <property type="match status" value="1"/>
</dbReference>
<dbReference type="InterPro" id="IPR043128">
    <property type="entry name" value="Rev_trsase/Diguanyl_cyclase"/>
</dbReference>
<keyword evidence="3" id="KW-0548">Nucleotidyltransferase</keyword>
<dbReference type="CDD" id="cd01949">
    <property type="entry name" value="GGDEF"/>
    <property type="match status" value="1"/>
</dbReference>
<dbReference type="GO" id="GO:0052621">
    <property type="term" value="F:diguanylate cyclase activity"/>
    <property type="evidence" value="ECO:0007669"/>
    <property type="project" value="UniProtKB-EC"/>
</dbReference>
<dbReference type="PANTHER" id="PTHR46663">
    <property type="entry name" value="DIGUANYLATE CYCLASE DGCT-RELATED"/>
    <property type="match status" value="1"/>
</dbReference>
<keyword evidence="1" id="KW-0812">Transmembrane</keyword>
<dbReference type="SMART" id="SM00267">
    <property type="entry name" value="GGDEF"/>
    <property type="match status" value="1"/>
</dbReference>
<reference evidence="3 4" key="1">
    <citation type="journal article" date="2022" name="Genome Biol. Evol.">
        <title>Host diet, physiology and behaviors set the stage for Lachnospiraceae cladogenesis.</title>
        <authorList>
            <person name="Vera-Ponce De Leon A."/>
            <person name="Schneider M."/>
            <person name="Jahnes B.C."/>
            <person name="Sadowski V."/>
            <person name="Camuy-Velez L.A."/>
            <person name="Duan J."/>
            <person name="Sabree Z.L."/>
        </authorList>
    </citation>
    <scope>NUCLEOTIDE SEQUENCE [LARGE SCALE GENOMIC DNA]</scope>
    <source>
        <strain evidence="3 4">PAL227</strain>
    </source>
</reference>
<dbReference type="InterPro" id="IPR029151">
    <property type="entry name" value="Sensor-like_sf"/>
</dbReference>
<dbReference type="Gene3D" id="3.30.70.270">
    <property type="match status" value="1"/>
</dbReference>
<dbReference type="SUPFAM" id="SSF55073">
    <property type="entry name" value="Nucleotide cyclase"/>
    <property type="match status" value="1"/>
</dbReference>
<evidence type="ECO:0000313" key="3">
    <source>
        <dbReference type="EMBL" id="MCP1109082.1"/>
    </source>
</evidence>
<dbReference type="NCBIfam" id="TIGR00254">
    <property type="entry name" value="GGDEF"/>
    <property type="match status" value="1"/>
</dbReference>
<evidence type="ECO:0000313" key="4">
    <source>
        <dbReference type="Proteomes" id="UP001523565"/>
    </source>
</evidence>
<dbReference type="InterPro" id="IPR052163">
    <property type="entry name" value="DGC-Regulatory_Protein"/>
</dbReference>
<dbReference type="EMBL" id="JAMZFV010000002">
    <property type="protein sequence ID" value="MCP1109082.1"/>
    <property type="molecule type" value="Genomic_DNA"/>
</dbReference>
<dbReference type="Proteomes" id="UP001523565">
    <property type="component" value="Unassembled WGS sequence"/>
</dbReference>
<name>A0ABT1EIE4_9FIRM</name>
<comment type="caution">
    <text evidence="3">The sequence shown here is derived from an EMBL/GenBank/DDBJ whole genome shotgun (WGS) entry which is preliminary data.</text>
</comment>
<proteinExistence type="predicted"/>
<dbReference type="RefSeq" id="WP_262067990.1">
    <property type="nucleotide sequence ID" value="NZ_JAMXOC010000002.1"/>
</dbReference>